<gene>
    <name evidence="2" type="ORF">PR048_015484</name>
</gene>
<comment type="caution">
    <text evidence="2">The sequence shown here is derived from an EMBL/GenBank/DDBJ whole genome shotgun (WGS) entry which is preliminary data.</text>
</comment>
<dbReference type="EMBL" id="JARBHB010000005">
    <property type="protein sequence ID" value="KAJ8883631.1"/>
    <property type="molecule type" value="Genomic_DNA"/>
</dbReference>
<accession>A0ABQ9HH26</accession>
<name>A0ABQ9HH26_9NEOP</name>
<reference evidence="2 3" key="1">
    <citation type="submission" date="2023-02" db="EMBL/GenBank/DDBJ databases">
        <title>LHISI_Scaffold_Assembly.</title>
        <authorList>
            <person name="Stuart O.P."/>
            <person name="Cleave R."/>
            <person name="Magrath M.J.L."/>
            <person name="Mikheyev A.S."/>
        </authorList>
    </citation>
    <scope>NUCLEOTIDE SEQUENCE [LARGE SCALE GENOMIC DNA]</scope>
    <source>
        <strain evidence="2">Daus_M_001</strain>
        <tissue evidence="2">Leg muscle</tissue>
    </source>
</reference>
<protein>
    <submittedName>
        <fullName evidence="2">Uncharacterized protein</fullName>
    </submittedName>
</protein>
<proteinExistence type="predicted"/>
<dbReference type="Proteomes" id="UP001159363">
    <property type="component" value="Chromosome 4"/>
</dbReference>
<feature type="compositionally biased region" description="Basic and acidic residues" evidence="1">
    <location>
        <begin position="69"/>
        <end position="79"/>
    </location>
</feature>
<sequence>MDEFKQYKTIEKRERGEISDQQEEKSAISNIIAVKKPIRAIEVNMERRRNVGVGEMGDPRENPLTNKIVRHDSHLRKSGDPAGEPSRDVSGYSELPLCRQSKEKLPSIHSGIASCGVLLYRHTPRTPDRSCVRLCVRVHESELWWGERAVKPGLVVAVSSVGVDAVLGHSASLPCDIETSGREDRVYMVLWFREGAGRPLYSLWLILAAVVLPESTNSTRWPVEISCLHALGYGMPRTCGPYDMATIKCAEILFLPRSVLCYYPAG</sequence>
<evidence type="ECO:0000256" key="1">
    <source>
        <dbReference type="SAM" id="MobiDB-lite"/>
    </source>
</evidence>
<feature type="region of interest" description="Disordered" evidence="1">
    <location>
        <begin position="1"/>
        <end position="26"/>
    </location>
</feature>
<keyword evidence="3" id="KW-1185">Reference proteome</keyword>
<evidence type="ECO:0000313" key="3">
    <source>
        <dbReference type="Proteomes" id="UP001159363"/>
    </source>
</evidence>
<organism evidence="2 3">
    <name type="scientific">Dryococelus australis</name>
    <dbReference type="NCBI Taxonomy" id="614101"/>
    <lineage>
        <taxon>Eukaryota</taxon>
        <taxon>Metazoa</taxon>
        <taxon>Ecdysozoa</taxon>
        <taxon>Arthropoda</taxon>
        <taxon>Hexapoda</taxon>
        <taxon>Insecta</taxon>
        <taxon>Pterygota</taxon>
        <taxon>Neoptera</taxon>
        <taxon>Polyneoptera</taxon>
        <taxon>Phasmatodea</taxon>
        <taxon>Verophasmatodea</taxon>
        <taxon>Anareolatae</taxon>
        <taxon>Phasmatidae</taxon>
        <taxon>Eurycanthinae</taxon>
        <taxon>Dryococelus</taxon>
    </lineage>
</organism>
<feature type="region of interest" description="Disordered" evidence="1">
    <location>
        <begin position="52"/>
        <end position="91"/>
    </location>
</feature>
<evidence type="ECO:0000313" key="2">
    <source>
        <dbReference type="EMBL" id="KAJ8883631.1"/>
    </source>
</evidence>